<proteinExistence type="predicted"/>
<protein>
    <submittedName>
        <fullName evidence="1">Uncharacterized protein</fullName>
    </submittedName>
</protein>
<evidence type="ECO:0000313" key="2">
    <source>
        <dbReference type="Proteomes" id="UP000046090"/>
    </source>
</evidence>
<accession>A0A0K2Y6B0</accession>
<sequence>MQFGSYPFEINTQIPIFSSVSFQSNLRTQEVGGGISLKTKDQDFSISKT</sequence>
<keyword evidence="2" id="KW-1185">Reference proteome</keyword>
<dbReference type="Proteomes" id="UP000046090">
    <property type="component" value="Unassembled WGS sequence"/>
</dbReference>
<name>A0A0K2Y6B0_HELHE</name>
<dbReference type="Pfam" id="PF09549">
    <property type="entry name" value="RE_Bpu10I"/>
    <property type="match status" value="1"/>
</dbReference>
<dbReference type="AlphaFoldDB" id="A0A0K2Y6B0"/>
<reference evidence="2" key="1">
    <citation type="submission" date="2014-12" db="EMBL/GenBank/DDBJ databases">
        <authorList>
            <person name="Smet A."/>
        </authorList>
    </citation>
    <scope>NUCLEOTIDE SEQUENCE [LARGE SCALE GENOMIC DNA]</scope>
</reference>
<dbReference type="EMBL" id="CDMK01000002">
    <property type="protein sequence ID" value="CRI34691.1"/>
    <property type="molecule type" value="Genomic_DNA"/>
</dbReference>
<gene>
    <name evidence="1" type="ORF">HHE01_04920</name>
</gene>
<evidence type="ECO:0000313" key="1">
    <source>
        <dbReference type="EMBL" id="CRI34691.1"/>
    </source>
</evidence>
<organism evidence="1 2">
    <name type="scientific">Helicobacter heilmannii</name>
    <dbReference type="NCBI Taxonomy" id="35817"/>
    <lineage>
        <taxon>Bacteria</taxon>
        <taxon>Pseudomonadati</taxon>
        <taxon>Campylobacterota</taxon>
        <taxon>Epsilonproteobacteria</taxon>
        <taxon>Campylobacterales</taxon>
        <taxon>Helicobacteraceae</taxon>
        <taxon>Helicobacter</taxon>
    </lineage>
</organism>
<dbReference type="InterPro" id="IPR018577">
    <property type="entry name" value="Restrct_endonuc_II_Bpu10I"/>
</dbReference>